<name>A0ABN9X6C2_9DINO</name>
<protein>
    <submittedName>
        <fullName evidence="2">Uncharacterized protein</fullName>
    </submittedName>
</protein>
<dbReference type="EMBL" id="CAUYUJ010019783">
    <property type="protein sequence ID" value="CAK0893670.1"/>
    <property type="molecule type" value="Genomic_DNA"/>
</dbReference>
<accession>A0ABN9X6C2</accession>
<feature type="region of interest" description="Disordered" evidence="1">
    <location>
        <begin position="1"/>
        <end position="55"/>
    </location>
</feature>
<organism evidence="2 3">
    <name type="scientific">Prorocentrum cordatum</name>
    <dbReference type="NCBI Taxonomy" id="2364126"/>
    <lineage>
        <taxon>Eukaryota</taxon>
        <taxon>Sar</taxon>
        <taxon>Alveolata</taxon>
        <taxon>Dinophyceae</taxon>
        <taxon>Prorocentrales</taxon>
        <taxon>Prorocentraceae</taxon>
        <taxon>Prorocentrum</taxon>
    </lineage>
</organism>
<reference evidence="2" key="1">
    <citation type="submission" date="2023-10" db="EMBL/GenBank/DDBJ databases">
        <authorList>
            <person name="Chen Y."/>
            <person name="Shah S."/>
            <person name="Dougan E. K."/>
            <person name="Thang M."/>
            <person name="Chan C."/>
        </authorList>
    </citation>
    <scope>NUCLEOTIDE SEQUENCE [LARGE SCALE GENOMIC DNA]</scope>
</reference>
<comment type="caution">
    <text evidence="2">The sequence shown here is derived from an EMBL/GenBank/DDBJ whole genome shotgun (WGS) entry which is preliminary data.</text>
</comment>
<evidence type="ECO:0000313" key="2">
    <source>
        <dbReference type="EMBL" id="CAK0893670.1"/>
    </source>
</evidence>
<dbReference type="Proteomes" id="UP001189429">
    <property type="component" value="Unassembled WGS sequence"/>
</dbReference>
<feature type="compositionally biased region" description="Low complexity" evidence="1">
    <location>
        <begin position="44"/>
        <end position="55"/>
    </location>
</feature>
<feature type="region of interest" description="Disordered" evidence="1">
    <location>
        <begin position="113"/>
        <end position="136"/>
    </location>
</feature>
<sequence length="136" mass="14458">MARTAWSNACGRKGRGGNGVGEGGGPGRPRKGDGMQQGTRRPRGTPVRTRGEAEQAAETLLALPDFARHQFSWQEGGDLQSQDAPEAQGIFDAVAADAEPVCFEGQLKHITYRQPSTHSTNPAWGTRSIQGKTISG</sequence>
<feature type="compositionally biased region" description="Gly residues" evidence="1">
    <location>
        <begin position="16"/>
        <end position="27"/>
    </location>
</feature>
<proteinExistence type="predicted"/>
<keyword evidence="3" id="KW-1185">Reference proteome</keyword>
<gene>
    <name evidence="2" type="ORF">PCOR1329_LOCUS72931</name>
</gene>
<evidence type="ECO:0000256" key="1">
    <source>
        <dbReference type="SAM" id="MobiDB-lite"/>
    </source>
</evidence>
<evidence type="ECO:0000313" key="3">
    <source>
        <dbReference type="Proteomes" id="UP001189429"/>
    </source>
</evidence>